<sequence length="229" mass="25277">MSSDSSSLLKSHHCSTFTIKMAIEMTCPHCGRPYKFGDDKAGKKFRCKKCEKPVTVPESDPWAEDFSEDFSDIESGPAARPTRRKSASPKKRKKKRRQEYDGGVAIDTLVPAIFLYLCAFASIFFQAWGLVGSLAGPPPRPRNPNIDPQTLQMYIYLGMAISSFVWIGGGLVVAAGAYNLHRHFSRGWAMTGAILACIPVCGPLLGLSLPFGIWALIVMNLKDVRSRFD</sequence>
<evidence type="ECO:0000313" key="4">
    <source>
        <dbReference type="Proteomes" id="UP000317318"/>
    </source>
</evidence>
<evidence type="ECO:0000256" key="1">
    <source>
        <dbReference type="SAM" id="MobiDB-lite"/>
    </source>
</evidence>
<dbReference type="RefSeq" id="WP_145364079.1">
    <property type="nucleotide sequence ID" value="NZ_CP036268.1"/>
</dbReference>
<keyword evidence="2" id="KW-1133">Transmembrane helix</keyword>
<evidence type="ECO:0000256" key="2">
    <source>
        <dbReference type="SAM" id="Phobius"/>
    </source>
</evidence>
<accession>A0A517R2A3</accession>
<feature type="compositionally biased region" description="Basic residues" evidence="1">
    <location>
        <begin position="81"/>
        <end position="97"/>
    </location>
</feature>
<keyword evidence="2" id="KW-0812">Transmembrane</keyword>
<reference evidence="3 4" key="1">
    <citation type="submission" date="2019-02" db="EMBL/GenBank/DDBJ databases">
        <title>Deep-cultivation of Planctomycetes and their phenomic and genomic characterization uncovers novel biology.</title>
        <authorList>
            <person name="Wiegand S."/>
            <person name="Jogler M."/>
            <person name="Boedeker C."/>
            <person name="Pinto D."/>
            <person name="Vollmers J."/>
            <person name="Rivas-Marin E."/>
            <person name="Kohn T."/>
            <person name="Peeters S.H."/>
            <person name="Heuer A."/>
            <person name="Rast P."/>
            <person name="Oberbeckmann S."/>
            <person name="Bunk B."/>
            <person name="Jeske O."/>
            <person name="Meyerdierks A."/>
            <person name="Storesund J.E."/>
            <person name="Kallscheuer N."/>
            <person name="Luecker S."/>
            <person name="Lage O.M."/>
            <person name="Pohl T."/>
            <person name="Merkel B.J."/>
            <person name="Hornburger P."/>
            <person name="Mueller R.-W."/>
            <person name="Bruemmer F."/>
            <person name="Labrenz M."/>
            <person name="Spormann A.M."/>
            <person name="Op den Camp H."/>
            <person name="Overmann J."/>
            <person name="Amann R."/>
            <person name="Jetten M.S.M."/>
            <person name="Mascher T."/>
            <person name="Medema M.H."/>
            <person name="Devos D.P."/>
            <person name="Kaster A.-K."/>
            <person name="Ovreas L."/>
            <person name="Rohde M."/>
            <person name="Galperin M.Y."/>
            <person name="Jogler C."/>
        </authorList>
    </citation>
    <scope>NUCLEOTIDE SEQUENCE [LARGE SCALE GENOMIC DNA]</scope>
    <source>
        <strain evidence="3 4">Pan189</strain>
    </source>
</reference>
<dbReference type="KEGG" id="svp:Pan189_23990"/>
<gene>
    <name evidence="3" type="ORF">Pan189_23990</name>
</gene>
<dbReference type="Proteomes" id="UP000317318">
    <property type="component" value="Chromosome"/>
</dbReference>
<feature type="transmembrane region" description="Helical" evidence="2">
    <location>
        <begin position="151"/>
        <end position="180"/>
    </location>
</feature>
<dbReference type="AlphaFoldDB" id="A0A517R2A3"/>
<keyword evidence="2" id="KW-0472">Membrane</keyword>
<dbReference type="OrthoDB" id="269673at2"/>
<keyword evidence="4" id="KW-1185">Reference proteome</keyword>
<name>A0A517R2A3_9PLAN</name>
<feature type="transmembrane region" description="Helical" evidence="2">
    <location>
        <begin position="192"/>
        <end position="217"/>
    </location>
</feature>
<dbReference type="EMBL" id="CP036268">
    <property type="protein sequence ID" value="QDT38015.1"/>
    <property type="molecule type" value="Genomic_DNA"/>
</dbReference>
<dbReference type="Gene3D" id="2.20.28.160">
    <property type="match status" value="1"/>
</dbReference>
<proteinExistence type="predicted"/>
<organism evidence="3 4">
    <name type="scientific">Stratiformator vulcanicus</name>
    <dbReference type="NCBI Taxonomy" id="2527980"/>
    <lineage>
        <taxon>Bacteria</taxon>
        <taxon>Pseudomonadati</taxon>
        <taxon>Planctomycetota</taxon>
        <taxon>Planctomycetia</taxon>
        <taxon>Planctomycetales</taxon>
        <taxon>Planctomycetaceae</taxon>
        <taxon>Stratiformator</taxon>
    </lineage>
</organism>
<feature type="region of interest" description="Disordered" evidence="1">
    <location>
        <begin position="68"/>
        <end position="97"/>
    </location>
</feature>
<protein>
    <submittedName>
        <fullName evidence="3">Uncharacterized protein</fullName>
    </submittedName>
</protein>
<evidence type="ECO:0000313" key="3">
    <source>
        <dbReference type="EMBL" id="QDT38015.1"/>
    </source>
</evidence>
<feature type="transmembrane region" description="Helical" evidence="2">
    <location>
        <begin position="100"/>
        <end position="131"/>
    </location>
</feature>